<sequence>MLASSRAVSTEAVAYIMLGCGCVTTPDQQRLRLFAISSIVVYHLFLARLARVLVAERRAELFCLYRMGFGVVVTGEGGDERTWFPFIQVQASSVARPGGMHGERGVVAPLEEERAPGGGGGCFVGHSYYSAARAEYDVAVVAAALKQVVCATGGTEPPPPPPVPQQGTYGARGHGGGGGAGAEQHYRGVRRRPWGKWAAEIRDPAKAARVWLGTYATPEEAARAYDDAARRFKGAKAKLNFPAAPSRRPHQATATAANWLPAASSSPTAFAAAATVVEFPGLWQYAHILQSSSGDADVRTGVSGLPPTVGGHRRHDGIGGGGGGSWREAAAEEGEQASHSHVVRRCV</sequence>
<name>A0ABC9G5A9_9POAL</name>
<dbReference type="PANTHER" id="PTHR31190:SF239">
    <property type="entry name" value="AP2_ERF DOMAIN-CONTAINING PROTEIN"/>
    <property type="match status" value="1"/>
</dbReference>
<keyword evidence="3" id="KW-0238">DNA-binding</keyword>
<evidence type="ECO:0000259" key="7">
    <source>
        <dbReference type="PROSITE" id="PS51032"/>
    </source>
</evidence>
<dbReference type="InterPro" id="IPR036955">
    <property type="entry name" value="AP2/ERF_dom_sf"/>
</dbReference>
<gene>
    <name evidence="8" type="ORF">URODEC1_LOCUS112189</name>
</gene>
<feature type="region of interest" description="Disordered" evidence="6">
    <location>
        <begin position="305"/>
        <end position="347"/>
    </location>
</feature>
<dbReference type="InterPro" id="IPR001471">
    <property type="entry name" value="AP2/ERF_dom"/>
</dbReference>
<dbReference type="AlphaFoldDB" id="A0ABC9G5A9"/>
<evidence type="ECO:0000256" key="5">
    <source>
        <dbReference type="ARBA" id="ARBA00023242"/>
    </source>
</evidence>
<comment type="subcellular location">
    <subcellularLocation>
        <location evidence="1">Nucleus</location>
    </subcellularLocation>
</comment>
<dbReference type="PRINTS" id="PR00367">
    <property type="entry name" value="ETHRSPELEMNT"/>
</dbReference>
<evidence type="ECO:0000313" key="8">
    <source>
        <dbReference type="EMBL" id="CAL5087417.1"/>
    </source>
</evidence>
<keyword evidence="4" id="KW-0804">Transcription</keyword>
<organism evidence="8 9">
    <name type="scientific">Urochloa decumbens</name>
    <dbReference type="NCBI Taxonomy" id="240449"/>
    <lineage>
        <taxon>Eukaryota</taxon>
        <taxon>Viridiplantae</taxon>
        <taxon>Streptophyta</taxon>
        <taxon>Embryophyta</taxon>
        <taxon>Tracheophyta</taxon>
        <taxon>Spermatophyta</taxon>
        <taxon>Magnoliopsida</taxon>
        <taxon>Liliopsida</taxon>
        <taxon>Poales</taxon>
        <taxon>Poaceae</taxon>
        <taxon>PACMAD clade</taxon>
        <taxon>Panicoideae</taxon>
        <taxon>Panicodae</taxon>
        <taxon>Paniceae</taxon>
        <taxon>Melinidinae</taxon>
        <taxon>Urochloa</taxon>
    </lineage>
</organism>
<keyword evidence="5" id="KW-0539">Nucleus</keyword>
<evidence type="ECO:0000256" key="6">
    <source>
        <dbReference type="SAM" id="MobiDB-lite"/>
    </source>
</evidence>
<proteinExistence type="predicted"/>
<evidence type="ECO:0000256" key="3">
    <source>
        <dbReference type="ARBA" id="ARBA00023125"/>
    </source>
</evidence>
<evidence type="ECO:0000256" key="1">
    <source>
        <dbReference type="ARBA" id="ARBA00004123"/>
    </source>
</evidence>
<dbReference type="GO" id="GO:0005634">
    <property type="term" value="C:nucleus"/>
    <property type="evidence" value="ECO:0007669"/>
    <property type="project" value="UniProtKB-SubCell"/>
</dbReference>
<dbReference type="Proteomes" id="UP001497457">
    <property type="component" value="Chromosome 8b"/>
</dbReference>
<feature type="region of interest" description="Disordered" evidence="6">
    <location>
        <begin position="153"/>
        <end position="185"/>
    </location>
</feature>
<dbReference type="PANTHER" id="PTHR31190">
    <property type="entry name" value="DNA-BINDING DOMAIN"/>
    <property type="match status" value="1"/>
</dbReference>
<evidence type="ECO:0000313" key="9">
    <source>
        <dbReference type="Proteomes" id="UP001497457"/>
    </source>
</evidence>
<keyword evidence="9" id="KW-1185">Reference proteome</keyword>
<dbReference type="SMART" id="SM00380">
    <property type="entry name" value="AP2"/>
    <property type="match status" value="1"/>
</dbReference>
<keyword evidence="2" id="KW-0805">Transcription regulation</keyword>
<accession>A0ABC9G5A9</accession>
<dbReference type="InterPro" id="IPR016177">
    <property type="entry name" value="DNA-bd_dom_sf"/>
</dbReference>
<dbReference type="GO" id="GO:0003677">
    <property type="term" value="F:DNA binding"/>
    <property type="evidence" value="ECO:0007669"/>
    <property type="project" value="UniProtKB-KW"/>
</dbReference>
<feature type="domain" description="AP2/ERF" evidence="7">
    <location>
        <begin position="185"/>
        <end position="242"/>
    </location>
</feature>
<protein>
    <recommendedName>
        <fullName evidence="7">AP2/ERF domain-containing protein</fullName>
    </recommendedName>
</protein>
<evidence type="ECO:0000256" key="2">
    <source>
        <dbReference type="ARBA" id="ARBA00023015"/>
    </source>
</evidence>
<feature type="compositionally biased region" description="Gly residues" evidence="6">
    <location>
        <begin position="170"/>
        <end position="181"/>
    </location>
</feature>
<dbReference type="EMBL" id="OZ075118">
    <property type="protein sequence ID" value="CAL5087417.1"/>
    <property type="molecule type" value="Genomic_DNA"/>
</dbReference>
<evidence type="ECO:0000256" key="4">
    <source>
        <dbReference type="ARBA" id="ARBA00023163"/>
    </source>
</evidence>
<reference evidence="8" key="1">
    <citation type="submission" date="2024-10" db="EMBL/GenBank/DDBJ databases">
        <authorList>
            <person name="Ryan C."/>
        </authorList>
    </citation>
    <scope>NUCLEOTIDE SEQUENCE [LARGE SCALE GENOMIC DNA]</scope>
</reference>
<dbReference type="FunFam" id="3.30.730.10:FF:000001">
    <property type="entry name" value="Ethylene-responsive transcription factor 2"/>
    <property type="match status" value="1"/>
</dbReference>
<dbReference type="PROSITE" id="PS51257">
    <property type="entry name" value="PROKAR_LIPOPROTEIN"/>
    <property type="match status" value="1"/>
</dbReference>
<dbReference type="Pfam" id="PF00847">
    <property type="entry name" value="AP2"/>
    <property type="match status" value="1"/>
</dbReference>
<dbReference type="PROSITE" id="PS51032">
    <property type="entry name" value="AP2_ERF"/>
    <property type="match status" value="1"/>
</dbReference>
<dbReference type="SUPFAM" id="SSF54171">
    <property type="entry name" value="DNA-binding domain"/>
    <property type="match status" value="1"/>
</dbReference>
<dbReference type="CDD" id="cd00018">
    <property type="entry name" value="AP2"/>
    <property type="match status" value="1"/>
</dbReference>
<dbReference type="InterPro" id="IPR044808">
    <property type="entry name" value="ERF_plant"/>
</dbReference>
<dbReference type="Gene3D" id="3.30.730.10">
    <property type="entry name" value="AP2/ERF domain"/>
    <property type="match status" value="1"/>
</dbReference>